<evidence type="ECO:0000313" key="1">
    <source>
        <dbReference type="EMBL" id="CAB5219394.1"/>
    </source>
</evidence>
<dbReference type="InterPro" id="IPR036397">
    <property type="entry name" value="RNaseH_sf"/>
</dbReference>
<proteinExistence type="predicted"/>
<dbReference type="SUPFAM" id="SSF53098">
    <property type="entry name" value="Ribonuclease H-like"/>
    <property type="match status" value="1"/>
</dbReference>
<evidence type="ECO:0008006" key="2">
    <source>
        <dbReference type="Google" id="ProtNLM"/>
    </source>
</evidence>
<name>A0A6J5TBJ1_9CAUD</name>
<reference evidence="1" key="1">
    <citation type="submission" date="2020-05" db="EMBL/GenBank/DDBJ databases">
        <authorList>
            <person name="Chiriac C."/>
            <person name="Salcher M."/>
            <person name="Ghai R."/>
            <person name="Kavagutti S V."/>
        </authorList>
    </citation>
    <scope>NUCLEOTIDE SEQUENCE</scope>
</reference>
<organism evidence="1">
    <name type="scientific">uncultured Caudovirales phage</name>
    <dbReference type="NCBI Taxonomy" id="2100421"/>
    <lineage>
        <taxon>Viruses</taxon>
        <taxon>Duplodnaviria</taxon>
        <taxon>Heunggongvirae</taxon>
        <taxon>Uroviricota</taxon>
        <taxon>Caudoviricetes</taxon>
        <taxon>Peduoviridae</taxon>
        <taxon>Maltschvirus</taxon>
        <taxon>Maltschvirus maltsch</taxon>
    </lineage>
</organism>
<dbReference type="EMBL" id="LR798269">
    <property type="protein sequence ID" value="CAB5219394.1"/>
    <property type="molecule type" value="Genomic_DNA"/>
</dbReference>
<accession>A0A6J5TBJ1</accession>
<dbReference type="Gene3D" id="3.30.420.10">
    <property type="entry name" value="Ribonuclease H-like superfamily/Ribonuclease H"/>
    <property type="match status" value="1"/>
</dbReference>
<sequence length="191" mass="21384">MVRLNSNAKPKKFCAIDASTNSLAFAIFDSDTIIACGKINFSGLTTYDKVMDAARKTKAFFDKFDFEAVIIEHTVFMNSPKTAAQLAMVQGALLGAASMAGVRQIGSVSPMTWQNYIGNKKLTKEEKFEISKKNPGKSVSWFKNEERRVRKQRTINFININYDKSLDDDDVADACAIGHWALKNWDKAFGY</sequence>
<dbReference type="GO" id="GO:0003676">
    <property type="term" value="F:nucleic acid binding"/>
    <property type="evidence" value="ECO:0007669"/>
    <property type="project" value="InterPro"/>
</dbReference>
<protein>
    <recommendedName>
        <fullName evidence="2">Holliday junction nuclease RuvC</fullName>
    </recommendedName>
</protein>
<gene>
    <name evidence="1" type="ORF">UFOVP222_64</name>
</gene>
<dbReference type="InterPro" id="IPR012337">
    <property type="entry name" value="RNaseH-like_sf"/>
</dbReference>